<organism evidence="1 2">
    <name type="scientific">Auriscalpium vulgare</name>
    <dbReference type="NCBI Taxonomy" id="40419"/>
    <lineage>
        <taxon>Eukaryota</taxon>
        <taxon>Fungi</taxon>
        <taxon>Dikarya</taxon>
        <taxon>Basidiomycota</taxon>
        <taxon>Agaricomycotina</taxon>
        <taxon>Agaricomycetes</taxon>
        <taxon>Russulales</taxon>
        <taxon>Auriscalpiaceae</taxon>
        <taxon>Auriscalpium</taxon>
    </lineage>
</organism>
<protein>
    <submittedName>
        <fullName evidence="1">Uncharacterized protein</fullName>
    </submittedName>
</protein>
<evidence type="ECO:0000313" key="2">
    <source>
        <dbReference type="Proteomes" id="UP000814033"/>
    </source>
</evidence>
<dbReference type="EMBL" id="MU275882">
    <property type="protein sequence ID" value="KAI0048761.1"/>
    <property type="molecule type" value="Genomic_DNA"/>
</dbReference>
<reference evidence="1" key="2">
    <citation type="journal article" date="2022" name="New Phytol.">
        <title>Evolutionary transition to the ectomycorrhizal habit in the genomes of a hyperdiverse lineage of mushroom-forming fungi.</title>
        <authorList>
            <person name="Looney B."/>
            <person name="Miyauchi S."/>
            <person name="Morin E."/>
            <person name="Drula E."/>
            <person name="Courty P.E."/>
            <person name="Kohler A."/>
            <person name="Kuo A."/>
            <person name="LaButti K."/>
            <person name="Pangilinan J."/>
            <person name="Lipzen A."/>
            <person name="Riley R."/>
            <person name="Andreopoulos W."/>
            <person name="He G."/>
            <person name="Johnson J."/>
            <person name="Nolan M."/>
            <person name="Tritt A."/>
            <person name="Barry K.W."/>
            <person name="Grigoriev I.V."/>
            <person name="Nagy L.G."/>
            <person name="Hibbett D."/>
            <person name="Henrissat B."/>
            <person name="Matheny P.B."/>
            <person name="Labbe J."/>
            <person name="Martin F.M."/>
        </authorList>
    </citation>
    <scope>NUCLEOTIDE SEQUENCE</scope>
    <source>
        <strain evidence="1">FP105234-sp</strain>
    </source>
</reference>
<name>A0ACB8RXC4_9AGAM</name>
<evidence type="ECO:0000313" key="1">
    <source>
        <dbReference type="EMBL" id="KAI0048761.1"/>
    </source>
</evidence>
<keyword evidence="2" id="KW-1185">Reference proteome</keyword>
<accession>A0ACB8RXC4</accession>
<reference evidence="1" key="1">
    <citation type="submission" date="2021-02" db="EMBL/GenBank/DDBJ databases">
        <authorList>
            <consortium name="DOE Joint Genome Institute"/>
            <person name="Ahrendt S."/>
            <person name="Looney B.P."/>
            <person name="Miyauchi S."/>
            <person name="Morin E."/>
            <person name="Drula E."/>
            <person name="Courty P.E."/>
            <person name="Chicoki N."/>
            <person name="Fauchery L."/>
            <person name="Kohler A."/>
            <person name="Kuo A."/>
            <person name="Labutti K."/>
            <person name="Pangilinan J."/>
            <person name="Lipzen A."/>
            <person name="Riley R."/>
            <person name="Andreopoulos W."/>
            <person name="He G."/>
            <person name="Johnson J."/>
            <person name="Barry K.W."/>
            <person name="Grigoriev I.V."/>
            <person name="Nagy L."/>
            <person name="Hibbett D."/>
            <person name="Henrissat B."/>
            <person name="Matheny P.B."/>
            <person name="Labbe J."/>
            <person name="Martin F."/>
        </authorList>
    </citation>
    <scope>NUCLEOTIDE SEQUENCE</scope>
    <source>
        <strain evidence="1">FP105234-sp</strain>
    </source>
</reference>
<sequence>MALTQTKTSWSFVIIIGESRRRGGNAAACPAPSTPVSLIAHASMTSALSHILFPTQLHASTLESWAAALHACPDAAHCHLEDIVHHKAVAGMEHELLIVTARHPSGALIVLGVDRNAEEGIEAAESSVSSRYFLNSIVDSAQSASGGASSSSTEQADAAFDGVQVSHDGTPAPILARHGTTLPLSTLTFPAPSSPSTTPDTRPTLLHLSVLLLTLHTHFPAYVLLRHQCYFFARSTVLALAALFAGNETPHPEHAALQATWRGAHVSLYDAGKTALQNMLLLPLLDFPILIVPAGLFAVYSAVRLYDGHAVSNEEERRKINDKKIIDHGIVQKYQEAWGQFIAGRQA</sequence>
<dbReference type="Proteomes" id="UP000814033">
    <property type="component" value="Unassembled WGS sequence"/>
</dbReference>
<comment type="caution">
    <text evidence="1">The sequence shown here is derived from an EMBL/GenBank/DDBJ whole genome shotgun (WGS) entry which is preliminary data.</text>
</comment>
<gene>
    <name evidence="1" type="ORF">FA95DRAFT_1557686</name>
</gene>
<proteinExistence type="predicted"/>